<dbReference type="SMART" id="SM00249">
    <property type="entry name" value="PHD"/>
    <property type="match status" value="2"/>
</dbReference>
<feature type="compositionally biased region" description="Basic and acidic residues" evidence="9">
    <location>
        <begin position="378"/>
        <end position="389"/>
    </location>
</feature>
<evidence type="ECO:0000256" key="9">
    <source>
        <dbReference type="SAM" id="MobiDB-lite"/>
    </source>
</evidence>
<dbReference type="GO" id="GO:0031491">
    <property type="term" value="F:nucleosome binding"/>
    <property type="evidence" value="ECO:0007669"/>
    <property type="project" value="TreeGrafter"/>
</dbReference>
<dbReference type="OrthoDB" id="20839at2759"/>
<evidence type="ECO:0000256" key="1">
    <source>
        <dbReference type="ARBA" id="ARBA00004123"/>
    </source>
</evidence>
<evidence type="ECO:0000256" key="7">
    <source>
        <dbReference type="ARBA" id="ARBA00023242"/>
    </source>
</evidence>
<keyword evidence="6" id="KW-0862">Zinc</keyword>
<feature type="compositionally biased region" description="Basic and acidic residues" evidence="9">
    <location>
        <begin position="280"/>
        <end position="308"/>
    </location>
</feature>
<dbReference type="GO" id="GO:0008270">
    <property type="term" value="F:zinc ion binding"/>
    <property type="evidence" value="ECO:0007669"/>
    <property type="project" value="UniProtKB-KW"/>
</dbReference>
<feature type="compositionally biased region" description="Low complexity" evidence="9">
    <location>
        <begin position="530"/>
        <end position="540"/>
    </location>
</feature>
<keyword evidence="12" id="KW-1185">Reference proteome</keyword>
<evidence type="ECO:0000256" key="5">
    <source>
        <dbReference type="ARBA" id="ARBA00022771"/>
    </source>
</evidence>
<dbReference type="GeneID" id="113202511"/>
<dbReference type="GO" id="GO:0006357">
    <property type="term" value="P:regulation of transcription by RNA polymerase II"/>
    <property type="evidence" value="ECO:0007669"/>
    <property type="project" value="TreeGrafter"/>
</dbReference>
<dbReference type="PROSITE" id="PS01359">
    <property type="entry name" value="ZF_PHD_1"/>
    <property type="match status" value="1"/>
</dbReference>
<sequence length="1238" mass="130133">MKEMVGGCCVCSDERGWAENPLVYCDGQGCTVAVHQACYGIVTVPTGPWFCRKCESQERAVRVRCELCPIKDGALKRTDNQAWAHVVCALYIPEVRFGNVSTMEPIILSLVPSERYNKTCYICDTQGKGSRAVQGACMNCNKPGCKMQFHVTCAQGLGLLCEEAGNYMDNVKYCGYCQHHYSKLKKGGNVKQVPPYKPVPNDSPEEREEGGRKRKSQGGKGGGRGRNATPSPNLNKQGAASPSPGSESGDHSRASTPAGSNGTATKELLPPPSSSSSVIKDSKDKDKKEEKGKESEKDKDKDKKDSKDVANSNISSTASTTSAKFTTSNFVETVVTPSESVFGADGSKAATGSSGSSNTKKRRNAGGVRTPPSSTPSQDKDTKEKEKDALGSSSAPAAPSPTSAPSNTSASVTKMDIDETCHSGSPDAVEKGVKKLKIVAEPNLNTLGSNQSNSESSTKGPQNSVSSPGPMGPSVSSSANSIVVSVPLTAAVSLPNTASQQVSSAINQAMSNSSSTPIVPSAIPADPHPSQISSSSGNSSNKLPASENLGKRSRSFSGEKPERVEKQDKRKLKRGGQHQVGASSSVPSNPTPSPSPATPTTPSPPTSSVTPPVSTPLPSPSPLPLLSAPILSTSSFSMNPSPISVSPSITPAPILSPVSSTSLSHSPMLGRRGRPSSTSNPPPTPPVPTQTPPTITSSPLDTKPGPDDLSSSAISMKESPPSSPEPVPHRGRPKGRRGHNTVQSSKEEKEQKIFQNGVTSINNAPHMLGHQLNPSSSMAQKMSDTLTAELEAHSVFSSEPNLSNQNNLVGPQLPTKVLANARAAETRSTPSSGVIPQTLDQLLERQWEQGSQFLMEQAQHFDIASLLTCLHQLRSENTRLEEHIRKLLARRDHLLAVNARLAIPLTQSQPPTPPHGTPGQFLNCLPDGIGAGPSPGPLTPQGGSQGPTGPPSQSVGSVGAPHVAQGSPQLPSQGAASVSTGHHVHQSSHSQNHTQSHSQSHSQGHPQHLQHSQGHPQSLSHLHQQGHSQGHPQGHPSGHPQGHPSSHSQGHPPSHSQGHPQGLSQGHPQGHPQGLTSGHSQGHPSGHPQGHPQSHSQGHPQGHPQTLLQNPPSQSSRQTSQRSSYGQPSLENGLPSESSSMLQGYGAHQRPQPSPNIRHTQSGSPYMMSQTPPTSNPSVVRSSPVSSEQGRRGVGVTVPMQGYPMYPQGSAIMMPVPPQQVVMHREADLHHPTPSKHS</sequence>
<evidence type="ECO:0000256" key="3">
    <source>
        <dbReference type="ARBA" id="ARBA00022723"/>
    </source>
</evidence>
<evidence type="ECO:0000256" key="2">
    <source>
        <dbReference type="ARBA" id="ARBA00022553"/>
    </source>
</evidence>
<feature type="compositionally biased region" description="Polar residues" evidence="9">
    <location>
        <begin position="254"/>
        <end position="264"/>
    </location>
</feature>
<feature type="compositionally biased region" description="Pro residues" evidence="9">
    <location>
        <begin position="613"/>
        <end position="623"/>
    </location>
</feature>
<reference evidence="13" key="1">
    <citation type="submission" date="2025-08" db="UniProtKB">
        <authorList>
            <consortium name="RefSeq"/>
        </authorList>
    </citation>
    <scope>IDENTIFICATION</scope>
    <source>
        <tissue evidence="13">Whole organism</tissue>
    </source>
</reference>
<dbReference type="FunFam" id="3.30.40.10:FF:000053">
    <property type="entry name" value="protein AF-10 isoform X2"/>
    <property type="match status" value="1"/>
</dbReference>
<feature type="compositionally biased region" description="Low complexity" evidence="9">
    <location>
        <begin position="1113"/>
        <end position="1124"/>
    </location>
</feature>
<organism evidence="12 13">
    <name type="scientific">Frankliniella occidentalis</name>
    <name type="common">Western flower thrips</name>
    <name type="synonym">Euthrips occidentalis</name>
    <dbReference type="NCBI Taxonomy" id="133901"/>
    <lineage>
        <taxon>Eukaryota</taxon>
        <taxon>Metazoa</taxon>
        <taxon>Ecdysozoa</taxon>
        <taxon>Arthropoda</taxon>
        <taxon>Hexapoda</taxon>
        <taxon>Insecta</taxon>
        <taxon>Pterygota</taxon>
        <taxon>Neoptera</taxon>
        <taxon>Paraneoptera</taxon>
        <taxon>Thysanoptera</taxon>
        <taxon>Terebrantia</taxon>
        <taxon>Thripoidea</taxon>
        <taxon>Thripidae</taxon>
        <taxon>Frankliniella</taxon>
    </lineage>
</organism>
<proteinExistence type="predicted"/>
<dbReference type="Proteomes" id="UP000504606">
    <property type="component" value="Unplaced"/>
</dbReference>
<keyword evidence="7" id="KW-0539">Nucleus</keyword>
<dbReference type="CDD" id="cd15672">
    <property type="entry name" value="ePHD_AF10_like"/>
    <property type="match status" value="1"/>
</dbReference>
<dbReference type="Pfam" id="PF13831">
    <property type="entry name" value="PHD_2"/>
    <property type="match status" value="1"/>
</dbReference>
<comment type="subcellular location">
    <subcellularLocation>
        <location evidence="1">Nucleus</location>
    </subcellularLocation>
</comment>
<feature type="compositionally biased region" description="Low complexity" evidence="9">
    <location>
        <begin position="624"/>
        <end position="679"/>
    </location>
</feature>
<feature type="domain" description="PHD-type" evidence="10">
    <location>
        <begin position="5"/>
        <end position="57"/>
    </location>
</feature>
<protein>
    <submittedName>
        <fullName evidence="13">Protein AF-17 isoform X1</fullName>
    </submittedName>
</protein>
<dbReference type="RefSeq" id="XP_026272551.1">
    <property type="nucleotide sequence ID" value="XM_026416766.2"/>
</dbReference>
<evidence type="ECO:0000313" key="12">
    <source>
        <dbReference type="Proteomes" id="UP000504606"/>
    </source>
</evidence>
<evidence type="ECO:0000256" key="6">
    <source>
        <dbReference type="ARBA" id="ARBA00022833"/>
    </source>
</evidence>
<dbReference type="PROSITE" id="PS51805">
    <property type="entry name" value="EPHD"/>
    <property type="match status" value="1"/>
</dbReference>
<dbReference type="CDD" id="cd15574">
    <property type="entry name" value="PHD_AF10_AF17"/>
    <property type="match status" value="1"/>
</dbReference>
<dbReference type="InterPro" id="IPR001965">
    <property type="entry name" value="Znf_PHD"/>
</dbReference>
<feature type="compositionally biased region" description="Pro residues" evidence="9">
    <location>
        <begin position="589"/>
        <end position="605"/>
    </location>
</feature>
<keyword evidence="4" id="KW-0677">Repeat</keyword>
<dbReference type="InterPro" id="IPR034732">
    <property type="entry name" value="EPHD"/>
</dbReference>
<feature type="compositionally biased region" description="Low complexity" evidence="9">
    <location>
        <begin position="238"/>
        <end position="247"/>
    </location>
</feature>
<dbReference type="AlphaFoldDB" id="A0A6J1S159"/>
<dbReference type="GO" id="GO:0042393">
    <property type="term" value="F:histone binding"/>
    <property type="evidence" value="ECO:0007669"/>
    <property type="project" value="UniProtKB-ARBA"/>
</dbReference>
<dbReference type="Gene3D" id="3.30.40.10">
    <property type="entry name" value="Zinc/RING finger domain, C3HC4 (zinc finger)"/>
    <property type="match status" value="2"/>
</dbReference>
<feature type="compositionally biased region" description="Low complexity" evidence="9">
    <location>
        <begin position="1172"/>
        <end position="1187"/>
    </location>
</feature>
<dbReference type="Pfam" id="PF13832">
    <property type="entry name" value="zf-HC5HC2H_2"/>
    <property type="match status" value="1"/>
</dbReference>
<feature type="compositionally biased region" description="Polar residues" evidence="9">
    <location>
        <begin position="1155"/>
        <end position="1171"/>
    </location>
</feature>
<accession>A0A6J1S159</accession>
<evidence type="ECO:0000259" key="10">
    <source>
        <dbReference type="PROSITE" id="PS50016"/>
    </source>
</evidence>
<evidence type="ECO:0000256" key="8">
    <source>
        <dbReference type="PROSITE-ProRule" id="PRU00146"/>
    </source>
</evidence>
<feature type="compositionally biased region" description="Low complexity" evidence="9">
    <location>
        <begin position="464"/>
        <end position="479"/>
    </location>
</feature>
<dbReference type="CDD" id="cd20901">
    <property type="entry name" value="CC_AF10"/>
    <property type="match status" value="1"/>
</dbReference>
<feature type="compositionally biased region" description="Low complexity" evidence="9">
    <location>
        <begin position="346"/>
        <end position="358"/>
    </location>
</feature>
<feature type="compositionally biased region" description="Low complexity" evidence="9">
    <location>
        <begin position="310"/>
        <end position="329"/>
    </location>
</feature>
<dbReference type="InterPro" id="IPR019787">
    <property type="entry name" value="Znf_PHD-finger"/>
</dbReference>
<feature type="domain" description="PHD-type" evidence="11">
    <location>
        <begin position="62"/>
        <end position="181"/>
    </location>
</feature>
<dbReference type="FunFam" id="3.30.40.10:FF:000042">
    <property type="entry name" value="protein AF-10 isoform X1"/>
    <property type="match status" value="1"/>
</dbReference>
<keyword evidence="2" id="KW-0597">Phosphoprotein</keyword>
<keyword evidence="5 8" id="KW-0863">Zinc-finger</keyword>
<gene>
    <name evidence="13" type="primary">LOC113202511</name>
</gene>
<feature type="compositionally biased region" description="Low complexity" evidence="9">
    <location>
        <begin position="392"/>
        <end position="411"/>
    </location>
</feature>
<feature type="compositionally biased region" description="Polar residues" evidence="9">
    <location>
        <begin position="1074"/>
        <end position="1083"/>
    </location>
</feature>
<evidence type="ECO:0000313" key="13">
    <source>
        <dbReference type="RefSeq" id="XP_026272551.1"/>
    </source>
</evidence>
<dbReference type="SUPFAM" id="SSF57903">
    <property type="entry name" value="FYVE/PHD zinc finger"/>
    <property type="match status" value="1"/>
</dbReference>
<dbReference type="KEGG" id="foc:113202511"/>
<keyword evidence="3" id="KW-0479">Metal-binding</keyword>
<feature type="compositionally biased region" description="Polar residues" evidence="9">
    <location>
        <begin position="496"/>
        <end position="518"/>
    </location>
</feature>
<dbReference type="PRINTS" id="PR01217">
    <property type="entry name" value="PRICHEXTENSN"/>
</dbReference>
<dbReference type="GO" id="GO:0005634">
    <property type="term" value="C:nucleus"/>
    <property type="evidence" value="ECO:0007669"/>
    <property type="project" value="UniProtKB-SubCell"/>
</dbReference>
<name>A0A6J1S159_FRAOC</name>
<feature type="compositionally biased region" description="Polar residues" evidence="9">
    <location>
        <begin position="966"/>
        <end position="980"/>
    </location>
</feature>
<dbReference type="InterPro" id="IPR013083">
    <property type="entry name" value="Znf_RING/FYVE/PHD"/>
</dbReference>
<dbReference type="PANTHER" id="PTHR13793">
    <property type="entry name" value="PHD FINGER PROTEINS"/>
    <property type="match status" value="1"/>
</dbReference>
<feature type="compositionally biased region" description="Polar residues" evidence="9">
    <location>
        <begin position="443"/>
        <end position="463"/>
    </location>
</feature>
<evidence type="ECO:0000259" key="11">
    <source>
        <dbReference type="PROSITE" id="PS51805"/>
    </source>
</evidence>
<feature type="compositionally biased region" description="Polar residues" evidence="9">
    <location>
        <begin position="1125"/>
        <end position="1142"/>
    </location>
</feature>
<evidence type="ECO:0000256" key="4">
    <source>
        <dbReference type="ARBA" id="ARBA00022737"/>
    </source>
</evidence>
<feature type="region of interest" description="Disordered" evidence="9">
    <location>
        <begin position="187"/>
        <end position="479"/>
    </location>
</feature>
<dbReference type="PROSITE" id="PS50016">
    <property type="entry name" value="ZF_PHD_2"/>
    <property type="match status" value="1"/>
</dbReference>
<feature type="compositionally biased region" description="Basic and acidic residues" evidence="9">
    <location>
        <begin position="557"/>
        <end position="568"/>
    </location>
</feature>
<feature type="region of interest" description="Disordered" evidence="9">
    <location>
        <begin position="905"/>
        <end position="1199"/>
    </location>
</feature>
<dbReference type="InterPro" id="IPR049773">
    <property type="entry name" value="AF10-like_CC"/>
</dbReference>
<dbReference type="InterPro" id="IPR049781">
    <property type="entry name" value="AF10/AF17_PHD"/>
</dbReference>
<dbReference type="PANTHER" id="PTHR13793:SF164">
    <property type="entry name" value="ALHAMBRA, ISOFORM P"/>
    <property type="match status" value="1"/>
</dbReference>
<feature type="compositionally biased region" description="Basic residues" evidence="9">
    <location>
        <begin position="729"/>
        <end position="739"/>
    </location>
</feature>
<feature type="compositionally biased region" description="Low complexity" evidence="9">
    <location>
        <begin position="951"/>
        <end position="961"/>
    </location>
</feature>
<feature type="region of interest" description="Disordered" evidence="9">
    <location>
        <begin position="496"/>
        <end position="751"/>
    </location>
</feature>
<feature type="compositionally biased region" description="Low complexity" evidence="9">
    <location>
        <begin position="987"/>
        <end position="1062"/>
    </location>
</feature>
<feature type="compositionally biased region" description="Pro residues" evidence="9">
    <location>
        <begin position="680"/>
        <end position="691"/>
    </location>
</feature>
<feature type="compositionally biased region" description="Polar residues" evidence="9">
    <location>
        <begin position="1091"/>
        <end position="1112"/>
    </location>
</feature>
<dbReference type="InterPro" id="IPR019786">
    <property type="entry name" value="Zinc_finger_PHD-type_CS"/>
</dbReference>
<dbReference type="InterPro" id="IPR050701">
    <property type="entry name" value="Histone_Mod_Regulator"/>
</dbReference>
<dbReference type="InterPro" id="IPR011011">
    <property type="entry name" value="Znf_FYVE_PHD"/>
</dbReference>